<feature type="transmembrane region" description="Helical" evidence="2">
    <location>
        <begin position="467"/>
        <end position="489"/>
    </location>
</feature>
<organism evidence="3 4">
    <name type="scientific">Actinoplanes cyaneus</name>
    <dbReference type="NCBI Taxonomy" id="52696"/>
    <lineage>
        <taxon>Bacteria</taxon>
        <taxon>Bacillati</taxon>
        <taxon>Actinomycetota</taxon>
        <taxon>Actinomycetes</taxon>
        <taxon>Micromonosporales</taxon>
        <taxon>Micromonosporaceae</taxon>
        <taxon>Actinoplanes</taxon>
    </lineage>
</organism>
<evidence type="ECO:0000256" key="2">
    <source>
        <dbReference type="SAM" id="Phobius"/>
    </source>
</evidence>
<evidence type="ECO:0000313" key="4">
    <source>
        <dbReference type="Proteomes" id="UP000619479"/>
    </source>
</evidence>
<evidence type="ECO:0000313" key="3">
    <source>
        <dbReference type="EMBL" id="GID62963.1"/>
    </source>
</evidence>
<keyword evidence="2" id="KW-1133">Transmembrane helix</keyword>
<dbReference type="Proteomes" id="UP000619479">
    <property type="component" value="Unassembled WGS sequence"/>
</dbReference>
<evidence type="ECO:0000256" key="1">
    <source>
        <dbReference type="SAM" id="MobiDB-lite"/>
    </source>
</evidence>
<comment type="caution">
    <text evidence="3">The sequence shown here is derived from an EMBL/GenBank/DDBJ whole genome shotgun (WGS) entry which is preliminary data.</text>
</comment>
<feature type="transmembrane region" description="Helical" evidence="2">
    <location>
        <begin position="38"/>
        <end position="59"/>
    </location>
</feature>
<dbReference type="EMBL" id="BOMH01000006">
    <property type="protein sequence ID" value="GID62963.1"/>
    <property type="molecule type" value="Genomic_DNA"/>
</dbReference>
<feature type="region of interest" description="Disordered" evidence="1">
    <location>
        <begin position="168"/>
        <end position="210"/>
    </location>
</feature>
<proteinExistence type="predicted"/>
<gene>
    <name evidence="3" type="ORF">Acy02nite_08440</name>
</gene>
<evidence type="ECO:0008006" key="5">
    <source>
        <dbReference type="Google" id="ProtNLM"/>
    </source>
</evidence>
<keyword evidence="2" id="KW-0472">Membrane</keyword>
<sequence length="497" mass="52574">MIPMAGMDYRDGVPAVMETTRNTARNLIRDETPARLRLWSALVVLAATALLLAMSSVMARVQDQVRIIGREAAPQAATAADLYFALSDMDAQVTRLLLTGDSDALAAIRVDAQGQYQVRSRQVGADLQRSLTTATGESERSVALDLLDGLAVYHQRVGQTITAAAAASRAPSSQPAAARAGAAQTAGNSGPAQAAQGSTAQAGQGGTAQATAGKLPPDALGYYTQATNILHLRLLPAAQRLRDAATGRLDQAYADKRASEATGYTLAVLFGGALLALLVFLQVWMTRRFRRSWNPALLAATAVSLVLVLASMIVLGSQAGRLSSARSDDLDPYLSLSRLRAIGYDAAADTSRYLVSANLALYKDGFTTKSDCLTAANPVAVYECGPGIAELAGADALERWRAYQQDHQKVISLAESGRPDGAVEALTGIRRGDAAFDFAYFDAAVGAVTDVRKQGFDRALSGAESTLRGWVIIPIVALVLVILLVPIGVRRRLAEYR</sequence>
<accession>A0A919M392</accession>
<reference evidence="3" key="1">
    <citation type="submission" date="2021-01" db="EMBL/GenBank/DDBJ databases">
        <title>Whole genome shotgun sequence of Actinoplanes cyaneus NBRC 14990.</title>
        <authorList>
            <person name="Komaki H."/>
            <person name="Tamura T."/>
        </authorList>
    </citation>
    <scope>NUCLEOTIDE SEQUENCE</scope>
    <source>
        <strain evidence="3">NBRC 14990</strain>
    </source>
</reference>
<feature type="transmembrane region" description="Helical" evidence="2">
    <location>
        <begin position="296"/>
        <end position="316"/>
    </location>
</feature>
<name>A0A919M392_9ACTN</name>
<keyword evidence="2" id="KW-0812">Transmembrane</keyword>
<protein>
    <recommendedName>
        <fullName evidence="5">Secreted protein</fullName>
    </recommendedName>
</protein>
<feature type="transmembrane region" description="Helical" evidence="2">
    <location>
        <begin position="264"/>
        <end position="284"/>
    </location>
</feature>
<keyword evidence="4" id="KW-1185">Reference proteome</keyword>
<dbReference type="AlphaFoldDB" id="A0A919M392"/>